<feature type="binding site" evidence="14">
    <location>
        <begin position="367"/>
        <end position="370"/>
    </location>
    <ligand>
        <name>substrate</name>
    </ligand>
</feature>
<comment type="cofactor">
    <cofactor evidence="12">
        <name>Mg(2+)</name>
        <dbReference type="ChEBI" id="CHEBI:18420"/>
    </cofactor>
    <text evidence="12">Binds a second Mg(2+) ion via substrate during catalysis.</text>
</comment>
<evidence type="ECO:0000256" key="14">
    <source>
        <dbReference type="PIRSR" id="PIRSR001400-2"/>
    </source>
</evidence>
<dbReference type="RefSeq" id="WP_124999629.1">
    <property type="nucleotide sequence ID" value="NZ_BHYK01000006.1"/>
</dbReference>
<evidence type="ECO:0000313" key="19">
    <source>
        <dbReference type="Proteomes" id="UP000287872"/>
    </source>
</evidence>
<dbReference type="NCBIfam" id="TIGR01060">
    <property type="entry name" value="eno"/>
    <property type="match status" value="1"/>
</dbReference>
<dbReference type="SUPFAM" id="SSF51604">
    <property type="entry name" value="Enolase C-terminal domain-like"/>
    <property type="match status" value="1"/>
</dbReference>
<dbReference type="Pfam" id="PF03952">
    <property type="entry name" value="Enolase_N"/>
    <property type="match status" value="1"/>
</dbReference>
<feature type="binding site" evidence="12 15">
    <location>
        <position position="245"/>
    </location>
    <ligand>
        <name>Mg(2+)</name>
        <dbReference type="ChEBI" id="CHEBI:18420"/>
    </ligand>
</feature>
<feature type="binding site" evidence="12">
    <location>
        <position position="370"/>
    </location>
    <ligand>
        <name>(2R)-2-phosphoglycerate</name>
        <dbReference type="ChEBI" id="CHEBI:58289"/>
    </ligand>
</feature>
<dbReference type="EC" id="4.2.1.11" evidence="3 12"/>
<dbReference type="SFLD" id="SFLDS00001">
    <property type="entry name" value="Enolase"/>
    <property type="match status" value="1"/>
</dbReference>
<dbReference type="GO" id="GO:0000015">
    <property type="term" value="C:phosphopyruvate hydratase complex"/>
    <property type="evidence" value="ECO:0007669"/>
    <property type="project" value="InterPro"/>
</dbReference>
<feature type="binding site" evidence="12">
    <location>
        <position position="340"/>
    </location>
    <ligand>
        <name>(2R)-2-phosphoglycerate</name>
        <dbReference type="ChEBI" id="CHEBI:58289"/>
    </ligand>
</feature>
<dbReference type="OrthoDB" id="9804716at2"/>
<evidence type="ECO:0000256" key="2">
    <source>
        <dbReference type="ARBA" id="ARBA00009604"/>
    </source>
</evidence>
<comment type="catalytic activity">
    <reaction evidence="11">
        <text>(2R)-2-phosphoglycerate = phosphoenolpyruvate + H2O</text>
        <dbReference type="Rhea" id="RHEA:10164"/>
        <dbReference type="ChEBI" id="CHEBI:15377"/>
        <dbReference type="ChEBI" id="CHEBI:58289"/>
        <dbReference type="ChEBI" id="CHEBI:58702"/>
        <dbReference type="EC" id="4.2.1.11"/>
    </reaction>
    <physiologicalReaction direction="left-to-right" evidence="11">
        <dbReference type="Rhea" id="RHEA:10165"/>
    </physiologicalReaction>
</comment>
<dbReference type="GO" id="GO:0005576">
    <property type="term" value="C:extracellular region"/>
    <property type="evidence" value="ECO:0007669"/>
    <property type="project" value="UniProtKB-SubCell"/>
</dbReference>
<evidence type="ECO:0000256" key="9">
    <source>
        <dbReference type="ARBA" id="ARBA00023152"/>
    </source>
</evidence>
<feature type="binding site" evidence="14">
    <location>
        <position position="391"/>
    </location>
    <ligand>
        <name>substrate</name>
    </ligand>
</feature>
<evidence type="ECO:0000259" key="17">
    <source>
        <dbReference type="SMART" id="SM01193"/>
    </source>
</evidence>
<dbReference type="Pfam" id="PF00113">
    <property type="entry name" value="Enolase_C"/>
    <property type="match status" value="1"/>
</dbReference>
<dbReference type="InterPro" id="IPR020810">
    <property type="entry name" value="Enolase_C"/>
</dbReference>
<evidence type="ECO:0000256" key="13">
    <source>
        <dbReference type="PIRSR" id="PIRSR001400-1"/>
    </source>
</evidence>
<protein>
    <recommendedName>
        <fullName evidence="4 12">Enolase</fullName>
        <ecNumber evidence="3 12">4.2.1.11</ecNumber>
    </recommendedName>
    <alternativeName>
        <fullName evidence="12">2-phospho-D-glycerate hydro-lyase</fullName>
    </alternativeName>
    <alternativeName>
        <fullName evidence="12">2-phosphoglycerate dehydratase</fullName>
    </alternativeName>
</protein>
<dbReference type="SMART" id="SM01192">
    <property type="entry name" value="Enolase_C"/>
    <property type="match status" value="1"/>
</dbReference>
<feature type="binding site" evidence="14">
    <location>
        <position position="288"/>
    </location>
    <ligand>
        <name>substrate</name>
    </ligand>
</feature>
<evidence type="ECO:0000256" key="10">
    <source>
        <dbReference type="ARBA" id="ARBA00023239"/>
    </source>
</evidence>
<evidence type="ECO:0000313" key="18">
    <source>
        <dbReference type="EMBL" id="GCD09841.1"/>
    </source>
</evidence>
<feature type="binding site" evidence="14">
    <location>
        <position position="158"/>
    </location>
    <ligand>
        <name>substrate</name>
    </ligand>
</feature>
<name>A0A401UJV7_9CLOT</name>
<keyword evidence="10 12" id="KW-0456">Lyase</keyword>
<gene>
    <name evidence="12 18" type="primary">eno</name>
    <name evidence="18" type="ORF">Ctaglu_14640</name>
</gene>
<dbReference type="PRINTS" id="PR00148">
    <property type="entry name" value="ENOLASE"/>
</dbReference>
<dbReference type="Gene3D" id="3.20.20.120">
    <property type="entry name" value="Enolase-like C-terminal domain"/>
    <property type="match status" value="1"/>
</dbReference>
<evidence type="ECO:0000256" key="12">
    <source>
        <dbReference type="HAMAP-Rule" id="MF_00318"/>
    </source>
</evidence>
<evidence type="ECO:0000256" key="3">
    <source>
        <dbReference type="ARBA" id="ARBA00012058"/>
    </source>
</evidence>
<feature type="binding site" evidence="12">
    <location>
        <position position="369"/>
    </location>
    <ligand>
        <name>(2R)-2-phosphoglycerate</name>
        <dbReference type="ChEBI" id="CHEBI:58289"/>
    </ligand>
</feature>
<feature type="binding site" evidence="14">
    <location>
        <position position="167"/>
    </location>
    <ligand>
        <name>substrate</name>
    </ligand>
</feature>
<keyword evidence="6 12" id="KW-0964">Secreted</keyword>
<dbReference type="Gene3D" id="3.30.390.10">
    <property type="entry name" value="Enolase-like, N-terminal domain"/>
    <property type="match status" value="1"/>
</dbReference>
<evidence type="ECO:0000256" key="15">
    <source>
        <dbReference type="PIRSR" id="PIRSR001400-3"/>
    </source>
</evidence>
<keyword evidence="7 12" id="KW-0479">Metal-binding</keyword>
<feature type="binding site" evidence="12 15">
    <location>
        <position position="288"/>
    </location>
    <ligand>
        <name>Mg(2+)</name>
        <dbReference type="ChEBI" id="CHEBI:18420"/>
    </ligand>
</feature>
<dbReference type="FunFam" id="3.30.390.10:FF:000001">
    <property type="entry name" value="Enolase"/>
    <property type="match status" value="1"/>
</dbReference>
<dbReference type="Proteomes" id="UP000287872">
    <property type="component" value="Unassembled WGS sequence"/>
</dbReference>
<evidence type="ECO:0000256" key="4">
    <source>
        <dbReference type="ARBA" id="ARBA00017068"/>
    </source>
</evidence>
<comment type="function">
    <text evidence="12">Catalyzes the reversible conversion of 2-phosphoglycerate (2-PG) into phosphoenolpyruvate (PEP). It is essential for the degradation of carbohydrates via glycolysis.</text>
</comment>
<dbReference type="PANTHER" id="PTHR11902:SF1">
    <property type="entry name" value="ENOLASE"/>
    <property type="match status" value="1"/>
</dbReference>
<dbReference type="PANTHER" id="PTHR11902">
    <property type="entry name" value="ENOLASE"/>
    <property type="match status" value="1"/>
</dbReference>
<dbReference type="PROSITE" id="PS00164">
    <property type="entry name" value="ENOLASE"/>
    <property type="match status" value="1"/>
</dbReference>
<keyword evidence="8 12" id="KW-0460">Magnesium</keyword>
<dbReference type="PIRSF" id="PIRSF001400">
    <property type="entry name" value="Enolase"/>
    <property type="match status" value="1"/>
</dbReference>
<keyword evidence="9 12" id="KW-0324">Glycolysis</keyword>
<feature type="binding site" evidence="14">
    <location>
        <position position="315"/>
    </location>
    <ligand>
        <name>substrate</name>
    </ligand>
</feature>
<proteinExistence type="inferred from homology"/>
<comment type="caution">
    <text evidence="18">The sequence shown here is derived from an EMBL/GenBank/DDBJ whole genome shotgun (WGS) entry which is preliminary data.</text>
</comment>
<dbReference type="FunFam" id="3.20.20.120:FF:000001">
    <property type="entry name" value="Enolase"/>
    <property type="match status" value="1"/>
</dbReference>
<dbReference type="HAMAP" id="MF_00318">
    <property type="entry name" value="Enolase"/>
    <property type="match status" value="1"/>
</dbReference>
<feature type="binding site" evidence="12">
    <location>
        <position position="391"/>
    </location>
    <ligand>
        <name>(2R)-2-phosphoglycerate</name>
        <dbReference type="ChEBI" id="CHEBI:58289"/>
    </ligand>
</feature>
<reference evidence="18 19" key="1">
    <citation type="submission" date="2018-11" db="EMBL/GenBank/DDBJ databases">
        <title>Genome sequencing and assembly of Clostridium tagluense strain A121.</title>
        <authorList>
            <person name="Murakami T."/>
            <person name="Segawa T."/>
            <person name="Shcherbakova V.A."/>
            <person name="Mori H."/>
            <person name="Yoshimura Y."/>
        </authorList>
    </citation>
    <scope>NUCLEOTIDE SEQUENCE [LARGE SCALE GENOMIC DNA]</scope>
    <source>
        <strain evidence="18 19">A121</strain>
    </source>
</reference>
<dbReference type="GeneID" id="77243148"/>
<dbReference type="EMBL" id="BHYK01000006">
    <property type="protein sequence ID" value="GCD09841.1"/>
    <property type="molecule type" value="Genomic_DNA"/>
</dbReference>
<evidence type="ECO:0000256" key="1">
    <source>
        <dbReference type="ARBA" id="ARBA00005031"/>
    </source>
</evidence>
<organism evidence="18 19">
    <name type="scientific">Clostridium tagluense</name>
    <dbReference type="NCBI Taxonomy" id="360422"/>
    <lineage>
        <taxon>Bacteria</taxon>
        <taxon>Bacillati</taxon>
        <taxon>Bacillota</taxon>
        <taxon>Clostridia</taxon>
        <taxon>Eubacteriales</taxon>
        <taxon>Clostridiaceae</taxon>
        <taxon>Clostridium</taxon>
    </lineage>
</organism>
<dbReference type="GO" id="GO:0004634">
    <property type="term" value="F:phosphopyruvate hydratase activity"/>
    <property type="evidence" value="ECO:0007669"/>
    <property type="project" value="UniProtKB-UniRule"/>
</dbReference>
<feature type="domain" description="Enolase N-terminal" evidence="17">
    <location>
        <begin position="7"/>
        <end position="137"/>
    </location>
</feature>
<comment type="cofactor">
    <cofactor evidence="15">
        <name>Mg(2+)</name>
        <dbReference type="ChEBI" id="CHEBI:18420"/>
    </cofactor>
    <text evidence="15">Mg(2+) is required for catalysis and for stabilizing the dimer.</text>
</comment>
<evidence type="ECO:0000256" key="6">
    <source>
        <dbReference type="ARBA" id="ARBA00022525"/>
    </source>
</evidence>
<feature type="binding site" evidence="12">
    <location>
        <position position="166"/>
    </location>
    <ligand>
        <name>(2R)-2-phosphoglycerate</name>
        <dbReference type="ChEBI" id="CHEBI:58289"/>
    </ligand>
</feature>
<dbReference type="UniPathway" id="UPA00109">
    <property type="reaction ID" value="UER00187"/>
</dbReference>
<evidence type="ECO:0000256" key="11">
    <source>
        <dbReference type="ARBA" id="ARBA00048951"/>
    </source>
</evidence>
<feature type="active site" description="Proton donor" evidence="12 13">
    <location>
        <position position="208"/>
    </location>
</feature>
<feature type="binding site" evidence="12 15">
    <location>
        <position position="315"/>
    </location>
    <ligand>
        <name>Mg(2+)</name>
        <dbReference type="ChEBI" id="CHEBI:18420"/>
    </ligand>
</feature>
<comment type="similarity">
    <text evidence="2 12">Belongs to the enolase family.</text>
</comment>
<keyword evidence="19" id="KW-1185">Reference proteome</keyword>
<dbReference type="InterPro" id="IPR000941">
    <property type="entry name" value="Enolase"/>
</dbReference>
<evidence type="ECO:0000259" key="16">
    <source>
        <dbReference type="SMART" id="SM01192"/>
    </source>
</evidence>
<comment type="pathway">
    <text evidence="1 12">Carbohydrate degradation; glycolysis; pyruvate from D-glyceraldehyde 3-phosphate: step 4/5.</text>
</comment>
<dbReference type="InterPro" id="IPR020811">
    <property type="entry name" value="Enolase_N"/>
</dbReference>
<dbReference type="CDD" id="cd03313">
    <property type="entry name" value="enolase"/>
    <property type="match status" value="1"/>
</dbReference>
<dbReference type="SUPFAM" id="SSF54826">
    <property type="entry name" value="Enolase N-terminal domain-like"/>
    <property type="match status" value="1"/>
</dbReference>
<evidence type="ECO:0000256" key="5">
    <source>
        <dbReference type="ARBA" id="ARBA00022490"/>
    </source>
</evidence>
<dbReference type="SFLD" id="SFLDF00002">
    <property type="entry name" value="enolase"/>
    <property type="match status" value="1"/>
</dbReference>
<feature type="domain" description="Enolase C-terminal TIM barrel" evidence="16">
    <location>
        <begin position="142"/>
        <end position="428"/>
    </location>
</feature>
<dbReference type="InterPro" id="IPR036849">
    <property type="entry name" value="Enolase-like_C_sf"/>
</dbReference>
<feature type="active site" description="Proton acceptor" evidence="12 13">
    <location>
        <position position="340"/>
    </location>
</feature>
<dbReference type="GO" id="GO:0000287">
    <property type="term" value="F:magnesium ion binding"/>
    <property type="evidence" value="ECO:0007669"/>
    <property type="project" value="UniProtKB-UniRule"/>
</dbReference>
<sequence>MKNYIEIIDVYARQILDSRAFPTVEVEVTLEDGTVARAAVPSGASTGMFEAVELRDGDKDIYNGKGVLKAIDNVNNLIAEELIGMNVYDQIAIDKAMIALDGTDNKSKLGANATLGVSLACARAAAESLGLGLYQYIGGVNAKVLPVPMMNIINGGSHADNNVDLQEFMIMPVGATSFSEALRMSAEVYHSLKALLKSKGLATGVGDEGGFAPDLSSNEEAIKIIIEAIEKAGYVPGKDIYIALDPAASEFFEDGTYNLSSEGRILTPEQMADYYVELVNKYPIISIEDGMAEEDWEGWKYLTDKIGDRIQLVGDDLFVTNTDRLKMGIERKTANSILIKLNQIGTLTETLNAIEMAERAGFTAVVSHRSGETEDTSIADLVVAVNAGQIKTGAPARTERVAKYNQLLRIEEELEEMAEYRGIKAFYNIKR</sequence>
<dbReference type="InterPro" id="IPR029017">
    <property type="entry name" value="Enolase-like_N"/>
</dbReference>
<dbReference type="GO" id="GO:0006096">
    <property type="term" value="P:glycolytic process"/>
    <property type="evidence" value="ECO:0007669"/>
    <property type="project" value="UniProtKB-UniRule"/>
</dbReference>
<dbReference type="GO" id="GO:0009986">
    <property type="term" value="C:cell surface"/>
    <property type="evidence" value="ECO:0007669"/>
    <property type="project" value="UniProtKB-SubCell"/>
</dbReference>
<comment type="subcellular location">
    <subcellularLocation>
        <location evidence="12">Cytoplasm</location>
    </subcellularLocation>
    <subcellularLocation>
        <location evidence="12">Secreted</location>
    </subcellularLocation>
    <subcellularLocation>
        <location evidence="12">Cell surface</location>
    </subcellularLocation>
    <text evidence="12">Fractions of enolase are present in both the cytoplasm and on the cell surface.</text>
</comment>
<dbReference type="SMART" id="SM01193">
    <property type="entry name" value="Enolase_N"/>
    <property type="match status" value="1"/>
</dbReference>
<dbReference type="SFLD" id="SFLDG00178">
    <property type="entry name" value="enolase"/>
    <property type="match status" value="1"/>
</dbReference>
<keyword evidence="5 12" id="KW-0963">Cytoplasm</keyword>
<evidence type="ECO:0000256" key="7">
    <source>
        <dbReference type="ARBA" id="ARBA00022723"/>
    </source>
</evidence>
<evidence type="ECO:0000256" key="8">
    <source>
        <dbReference type="ARBA" id="ARBA00022842"/>
    </source>
</evidence>
<dbReference type="InterPro" id="IPR020809">
    <property type="entry name" value="Enolase_CS"/>
</dbReference>
<accession>A0A401UJV7</accession>
<dbReference type="AlphaFoldDB" id="A0A401UJV7"/>